<sequence>MIINASLSLVSNSTTSWPLPAFVSDGAGEAVGFNHSTSAGELTTLAVSNKISQPPCGGAGQPTSNTSDISSSGSTPSATAADEGMKLSGSLDALLYIVIVLLFYAFSIVILMIKYVRREREEANLRNYYHEFVSRDKFRSPQYRNKQSMKRIFGRRRRKNGTSGDPDEGNADDAEDDGQGAGQMCELVSEGDNCGDPSISDFQPGLQGNKLRSQTITRNGNTFSRLLTDCDEDEEKQAKESFKFLSAKNQFCKKGFFGKRFCNKQMCSKCVSEHSAPTIDWGDGRCTIQDSNDMIKIRFYQPLQKVSNFDDKLRGGGEGCFASDRYCRPFAQRDEQLTYTFERDNDECFQPIIECDSELEEIDTGFRIKNSNYLAEFRPGHAGSHNKNGSHAHRNARALASVDMLHNGEMNNVDMVRGKSRDKVREMENKGATAFEEAALVSSCSLEVSELLAHMPPLGGTGGSRNSHDLDTLDGLSNLESEAESQSLLNFSTNARGRLSMSASGGDRLGKLTPSDSQRLQRDRHSSCSERKAEGSEGRQRDMSDFLSERTSLLSCTLSIANGDDDEDEEGTSNPTSVHHHGQFNVHPNSNGFSHSSNSKIKEDLKSNGKSFLKSLSKSASSEDGDVMRILNDISLLTENSGVFKNLKYFLRGFSATEEEAIEGQEKSNLLPKETYFGPGSPKSIFVSSPGDKASESAVVIPTTCVSVGGRSPTYRQQSLSAPAAPNQAATEEYSRADSDLFGLDVEDDDFGVDDDGDDEFPCYGEDRWAYAYDEEDEIMTSDGERSSSFGDYCMGEPSESQVIDLSQPLVRRQLDEKVKARLSQAFFGMDEPWLEKEDDQAWRGAMDPRALKKANPLVAGYGPARKETKV</sequence>
<dbReference type="EMBL" id="BLXT01004995">
    <property type="protein sequence ID" value="GFO19004.1"/>
    <property type="molecule type" value="Genomic_DNA"/>
</dbReference>
<evidence type="ECO:0000256" key="1">
    <source>
        <dbReference type="SAM" id="MobiDB-lite"/>
    </source>
</evidence>
<proteinExistence type="predicted"/>
<dbReference type="AlphaFoldDB" id="A0AAV4BL13"/>
<comment type="caution">
    <text evidence="3">The sequence shown here is derived from an EMBL/GenBank/DDBJ whole genome shotgun (WGS) entry which is preliminary data.</text>
</comment>
<gene>
    <name evidence="3" type="ORF">PoB_004550900</name>
</gene>
<keyword evidence="2" id="KW-0472">Membrane</keyword>
<feature type="region of interest" description="Disordered" evidence="1">
    <location>
        <begin position="499"/>
        <end position="544"/>
    </location>
</feature>
<dbReference type="Proteomes" id="UP000735302">
    <property type="component" value="Unassembled WGS sequence"/>
</dbReference>
<feature type="transmembrane region" description="Helical" evidence="2">
    <location>
        <begin position="93"/>
        <end position="116"/>
    </location>
</feature>
<feature type="region of interest" description="Disordered" evidence="1">
    <location>
        <begin position="53"/>
        <end position="82"/>
    </location>
</feature>
<feature type="compositionally biased region" description="Basic and acidic residues" evidence="1">
    <location>
        <begin position="519"/>
        <end position="544"/>
    </location>
</feature>
<feature type="region of interest" description="Disordered" evidence="1">
    <location>
        <begin position="144"/>
        <end position="181"/>
    </location>
</feature>
<name>A0AAV4BL13_9GAST</name>
<feature type="compositionally biased region" description="Low complexity" evidence="1">
    <location>
        <begin position="63"/>
        <end position="81"/>
    </location>
</feature>
<evidence type="ECO:0000256" key="2">
    <source>
        <dbReference type="SAM" id="Phobius"/>
    </source>
</evidence>
<evidence type="ECO:0000313" key="3">
    <source>
        <dbReference type="EMBL" id="GFO19004.1"/>
    </source>
</evidence>
<keyword evidence="2" id="KW-0812">Transmembrane</keyword>
<organism evidence="3 4">
    <name type="scientific">Plakobranchus ocellatus</name>
    <dbReference type="NCBI Taxonomy" id="259542"/>
    <lineage>
        <taxon>Eukaryota</taxon>
        <taxon>Metazoa</taxon>
        <taxon>Spiralia</taxon>
        <taxon>Lophotrochozoa</taxon>
        <taxon>Mollusca</taxon>
        <taxon>Gastropoda</taxon>
        <taxon>Heterobranchia</taxon>
        <taxon>Euthyneura</taxon>
        <taxon>Panpulmonata</taxon>
        <taxon>Sacoglossa</taxon>
        <taxon>Placobranchoidea</taxon>
        <taxon>Plakobranchidae</taxon>
        <taxon>Plakobranchus</taxon>
    </lineage>
</organism>
<accession>A0AAV4BL13</accession>
<evidence type="ECO:0000313" key="4">
    <source>
        <dbReference type="Proteomes" id="UP000735302"/>
    </source>
</evidence>
<keyword evidence="2" id="KW-1133">Transmembrane helix</keyword>
<feature type="compositionally biased region" description="Acidic residues" evidence="1">
    <location>
        <begin position="165"/>
        <end position="178"/>
    </location>
</feature>
<protein>
    <submittedName>
        <fullName evidence="3">Uncharacterized protein</fullName>
    </submittedName>
</protein>
<reference evidence="3 4" key="1">
    <citation type="journal article" date="2021" name="Elife">
        <title>Chloroplast acquisition without the gene transfer in kleptoplastic sea slugs, Plakobranchus ocellatus.</title>
        <authorList>
            <person name="Maeda T."/>
            <person name="Takahashi S."/>
            <person name="Yoshida T."/>
            <person name="Shimamura S."/>
            <person name="Takaki Y."/>
            <person name="Nagai Y."/>
            <person name="Toyoda A."/>
            <person name="Suzuki Y."/>
            <person name="Arimoto A."/>
            <person name="Ishii H."/>
            <person name="Satoh N."/>
            <person name="Nishiyama T."/>
            <person name="Hasebe M."/>
            <person name="Maruyama T."/>
            <person name="Minagawa J."/>
            <person name="Obokata J."/>
            <person name="Shigenobu S."/>
        </authorList>
    </citation>
    <scope>NUCLEOTIDE SEQUENCE [LARGE SCALE GENOMIC DNA]</scope>
</reference>
<keyword evidence="4" id="KW-1185">Reference proteome</keyword>
<feature type="compositionally biased region" description="Polar residues" evidence="1">
    <location>
        <begin position="586"/>
        <end position="599"/>
    </location>
</feature>
<feature type="compositionally biased region" description="Basic residues" evidence="1">
    <location>
        <begin position="147"/>
        <end position="160"/>
    </location>
</feature>
<feature type="region of interest" description="Disordered" evidence="1">
    <location>
        <begin position="561"/>
        <end position="604"/>
    </location>
</feature>